<evidence type="ECO:0000313" key="2">
    <source>
        <dbReference type="EMBL" id="SDI62323.1"/>
    </source>
</evidence>
<reference evidence="2 3" key="1">
    <citation type="submission" date="2016-10" db="EMBL/GenBank/DDBJ databases">
        <authorList>
            <person name="de Groot N.N."/>
        </authorList>
    </citation>
    <scope>NUCLEOTIDE SEQUENCE [LARGE SCALE GENOMIC DNA]</scope>
    <source>
        <strain evidence="2 3">CGMCC 1.5058</strain>
    </source>
</reference>
<dbReference type="Proteomes" id="UP000183255">
    <property type="component" value="Unassembled WGS sequence"/>
</dbReference>
<name>A0A1G8M371_9CLOT</name>
<dbReference type="GO" id="GO:0005886">
    <property type="term" value="C:plasma membrane"/>
    <property type="evidence" value="ECO:0007669"/>
    <property type="project" value="InterPro"/>
</dbReference>
<protein>
    <submittedName>
        <fullName evidence="2">Thiamine transporter</fullName>
    </submittedName>
</protein>
<organism evidence="2 3">
    <name type="scientific">Proteiniclasticum ruminis</name>
    <dbReference type="NCBI Taxonomy" id="398199"/>
    <lineage>
        <taxon>Bacteria</taxon>
        <taxon>Bacillati</taxon>
        <taxon>Bacillota</taxon>
        <taxon>Clostridia</taxon>
        <taxon>Eubacteriales</taxon>
        <taxon>Clostridiaceae</taxon>
        <taxon>Proteiniclasticum</taxon>
    </lineage>
</organism>
<keyword evidence="1" id="KW-1133">Transmembrane helix</keyword>
<dbReference type="NCBIfam" id="TIGR02357">
    <property type="entry name" value="ECF_ThiT_YuaJ"/>
    <property type="match status" value="1"/>
</dbReference>
<feature type="transmembrane region" description="Helical" evidence="1">
    <location>
        <begin position="96"/>
        <end position="114"/>
    </location>
</feature>
<gene>
    <name evidence="2" type="ORF">SAMN05421804_103264</name>
</gene>
<feature type="transmembrane region" description="Helical" evidence="1">
    <location>
        <begin position="186"/>
        <end position="204"/>
    </location>
</feature>
<dbReference type="RefSeq" id="WP_051651530.1">
    <property type="nucleotide sequence ID" value="NZ_FNDZ01000003.1"/>
</dbReference>
<dbReference type="GO" id="GO:0015234">
    <property type="term" value="F:thiamine transmembrane transporter activity"/>
    <property type="evidence" value="ECO:0007669"/>
    <property type="project" value="InterPro"/>
</dbReference>
<dbReference type="Gene3D" id="1.10.1760.20">
    <property type="match status" value="1"/>
</dbReference>
<keyword evidence="1" id="KW-0812">Transmembrane</keyword>
<sequence>MSNLLESVKEALQSLVTNPTSIGALVILFALIVFVMVVKKVKLTPLLMAQISLSVAICAVLNAFPLFKMPQGGSVTLASTLPIVIMAFAHGPEVGMLTGFLFGVVNLFLGPYIIHPLQTLLDYPLPFMLVGASGYFRQRHFGSIVGQVLRLLMHVLSGVIFFASYAPVGQQEGLGLWLYSISYNGSFVLLETVILLVIITVLPWERFMKTLGSRRQLTLKKHETHAL</sequence>
<dbReference type="Pfam" id="PF09515">
    <property type="entry name" value="Thia_YuaJ"/>
    <property type="match status" value="1"/>
</dbReference>
<keyword evidence="1" id="KW-0472">Membrane</keyword>
<proteinExistence type="predicted"/>
<dbReference type="EMBL" id="FNDZ01000003">
    <property type="protein sequence ID" value="SDI62323.1"/>
    <property type="molecule type" value="Genomic_DNA"/>
</dbReference>
<feature type="transmembrane region" description="Helical" evidence="1">
    <location>
        <begin position="148"/>
        <end position="166"/>
    </location>
</feature>
<feature type="transmembrane region" description="Helical" evidence="1">
    <location>
        <begin position="45"/>
        <end position="67"/>
    </location>
</feature>
<dbReference type="AlphaFoldDB" id="A0A1G8M371"/>
<evidence type="ECO:0000313" key="3">
    <source>
        <dbReference type="Proteomes" id="UP000183255"/>
    </source>
</evidence>
<evidence type="ECO:0000256" key="1">
    <source>
        <dbReference type="SAM" id="Phobius"/>
    </source>
</evidence>
<feature type="transmembrane region" description="Helical" evidence="1">
    <location>
        <begin position="20"/>
        <end position="38"/>
    </location>
</feature>
<dbReference type="InterPro" id="IPR012651">
    <property type="entry name" value="Thia_Transptr_ThiT"/>
</dbReference>
<accession>A0A1G8M371</accession>